<dbReference type="Gene3D" id="1.10.1070.20">
    <property type="match status" value="1"/>
</dbReference>
<dbReference type="AlphaFoldDB" id="A0A662ZA68"/>
<name>A0A662ZA68_9GAMM</name>
<evidence type="ECO:0000259" key="1">
    <source>
        <dbReference type="PROSITE" id="PS50006"/>
    </source>
</evidence>
<dbReference type="InterPro" id="IPR000253">
    <property type="entry name" value="FHA_dom"/>
</dbReference>
<dbReference type="PROSITE" id="PS50006">
    <property type="entry name" value="FHA_DOMAIN"/>
    <property type="match status" value="1"/>
</dbReference>
<organism evidence="2 3">
    <name type="scientific">Succinivibrio dextrinosolvens</name>
    <dbReference type="NCBI Taxonomy" id="83771"/>
    <lineage>
        <taxon>Bacteria</taxon>
        <taxon>Pseudomonadati</taxon>
        <taxon>Pseudomonadota</taxon>
        <taxon>Gammaproteobacteria</taxon>
        <taxon>Aeromonadales</taxon>
        <taxon>Succinivibrionaceae</taxon>
        <taxon>Succinivibrio</taxon>
    </lineage>
</organism>
<evidence type="ECO:0000313" key="3">
    <source>
        <dbReference type="Proteomes" id="UP000243374"/>
    </source>
</evidence>
<sequence length="431" mass="49813">MTQKRLVLMHNETELLVFNYNTESRSFSFKSCDFNLKNFNFLPTHFRRIFDLCEKSGINAQQIFSEAMARFLKFRVISLQREYSRKVMEYLKVRGTDDFGSMFDRLYFVSLNDVLWVKSYNSPVKYADINPYSNPLDPAIASLVLTGNADCFKSAQQSAFSYFAIDLSASGTQNKVWFKDNGTIMLYKTDEWADLSSPDCTYVNNQVYAEYFAYQIASFLGINSVKHDLEVLNYQGKKLVCSKCPLINGIDCSLVTMTQALDELDYIDQDLKTSLQKQCDYATAVDEKALSFLGRKQFADQSVLDMLLLNPDRHKDNYSLLKDNKTLEYRHLSMCYDNGLTLFALSHEYEMESLVDGAMNGTFISGNGVNVRSRFLTLCDESYLELLNKFRDFEFSNFSLAHFNEEHLIKITRCIRKNAQNMIELLEQTHL</sequence>
<protein>
    <recommendedName>
        <fullName evidence="1">FHA domain-containing protein</fullName>
    </recommendedName>
</protein>
<keyword evidence="3" id="KW-1185">Reference proteome</keyword>
<gene>
    <name evidence="2" type="ORF">SAMN04487865_103410</name>
</gene>
<proteinExistence type="predicted"/>
<accession>A0A662ZA68</accession>
<feature type="domain" description="FHA" evidence="1">
    <location>
        <begin position="291"/>
        <end position="369"/>
    </location>
</feature>
<evidence type="ECO:0000313" key="2">
    <source>
        <dbReference type="EMBL" id="SFK18345.1"/>
    </source>
</evidence>
<reference evidence="2 3" key="1">
    <citation type="submission" date="2016-10" db="EMBL/GenBank/DDBJ databases">
        <authorList>
            <person name="Varghese N."/>
            <person name="Submissions S."/>
        </authorList>
    </citation>
    <scope>NUCLEOTIDE SEQUENCE [LARGE SCALE GENOMIC DNA]</scope>
    <source>
        <strain evidence="2 3">22B</strain>
    </source>
</reference>
<dbReference type="EMBL" id="FOSF01000034">
    <property type="protein sequence ID" value="SFK18345.1"/>
    <property type="molecule type" value="Genomic_DNA"/>
</dbReference>
<dbReference type="Proteomes" id="UP000243374">
    <property type="component" value="Unassembled WGS sequence"/>
</dbReference>